<dbReference type="PANTHER" id="PTHR21090:SF5">
    <property type="entry name" value="PENTAFUNCTIONAL AROM POLYPEPTIDE"/>
    <property type="match status" value="1"/>
</dbReference>
<proteinExistence type="inferred from homology"/>
<dbReference type="GO" id="GO:0003866">
    <property type="term" value="F:3-phosphoshikimate 1-carboxyvinyltransferase activity"/>
    <property type="evidence" value="ECO:0007669"/>
    <property type="project" value="UniProtKB-EC"/>
</dbReference>
<dbReference type="InterPro" id="IPR036968">
    <property type="entry name" value="Enolpyruvate_Tfrase_sf"/>
</dbReference>
<dbReference type="InterPro" id="IPR013792">
    <property type="entry name" value="RNA3'P_cycl/enolpyr_Trfase_a/b"/>
</dbReference>
<organism evidence="10 11">
    <name type="scientific">Porphyromonas loveana</name>
    <dbReference type="NCBI Taxonomy" id="1884669"/>
    <lineage>
        <taxon>Bacteria</taxon>
        <taxon>Pseudomonadati</taxon>
        <taxon>Bacteroidota</taxon>
        <taxon>Bacteroidia</taxon>
        <taxon>Bacteroidales</taxon>
        <taxon>Porphyromonadaceae</taxon>
        <taxon>Porphyromonas</taxon>
    </lineage>
</organism>
<dbReference type="GeneID" id="94549763"/>
<dbReference type="InterPro" id="IPR006264">
    <property type="entry name" value="EPSP_synthase"/>
</dbReference>
<dbReference type="PROSITE" id="PS00885">
    <property type="entry name" value="EPSP_SYNTHASE_2"/>
    <property type="match status" value="1"/>
</dbReference>
<dbReference type="InterPro" id="IPR023193">
    <property type="entry name" value="EPSP_synthase_CS"/>
</dbReference>
<dbReference type="PIRSF" id="PIRSF000505">
    <property type="entry name" value="EPSPS"/>
    <property type="match status" value="1"/>
</dbReference>
<keyword evidence="11" id="KW-1185">Reference proteome</keyword>
<comment type="pathway">
    <text evidence="1">Metabolic intermediate biosynthesis; chorismate biosynthesis; chorismate from D-erythrose 4-phosphate and phosphoenolpyruvate: step 6/7.</text>
</comment>
<evidence type="ECO:0000259" key="9">
    <source>
        <dbReference type="Pfam" id="PF00275"/>
    </source>
</evidence>
<name>A0A2U1FSG8_9PORP</name>
<comment type="catalytic activity">
    <reaction evidence="8">
        <text>3-phosphoshikimate + phosphoenolpyruvate = 5-O-(1-carboxyvinyl)-3-phosphoshikimate + phosphate</text>
        <dbReference type="Rhea" id="RHEA:21256"/>
        <dbReference type="ChEBI" id="CHEBI:43474"/>
        <dbReference type="ChEBI" id="CHEBI:57701"/>
        <dbReference type="ChEBI" id="CHEBI:58702"/>
        <dbReference type="ChEBI" id="CHEBI:145989"/>
        <dbReference type="EC" id="2.5.1.19"/>
    </reaction>
    <physiologicalReaction direction="left-to-right" evidence="8">
        <dbReference type="Rhea" id="RHEA:21257"/>
    </physiologicalReaction>
</comment>
<comment type="similarity">
    <text evidence="2">Belongs to the EPSP synthase family.</text>
</comment>
<dbReference type="GO" id="GO:0009073">
    <property type="term" value="P:aromatic amino acid family biosynthetic process"/>
    <property type="evidence" value="ECO:0007669"/>
    <property type="project" value="UniProtKB-KW"/>
</dbReference>
<evidence type="ECO:0000256" key="8">
    <source>
        <dbReference type="ARBA" id="ARBA00044633"/>
    </source>
</evidence>
<evidence type="ECO:0000256" key="3">
    <source>
        <dbReference type="ARBA" id="ARBA00012450"/>
    </source>
</evidence>
<dbReference type="Pfam" id="PF00275">
    <property type="entry name" value="EPSP_synthase"/>
    <property type="match status" value="1"/>
</dbReference>
<keyword evidence="4" id="KW-0028">Amino-acid biosynthesis</keyword>
<evidence type="ECO:0000256" key="1">
    <source>
        <dbReference type="ARBA" id="ARBA00004811"/>
    </source>
</evidence>
<evidence type="ECO:0000256" key="2">
    <source>
        <dbReference type="ARBA" id="ARBA00009948"/>
    </source>
</evidence>
<dbReference type="Gene3D" id="3.65.10.10">
    <property type="entry name" value="Enolpyruvate transferase domain"/>
    <property type="match status" value="2"/>
</dbReference>
<dbReference type="PANTHER" id="PTHR21090">
    <property type="entry name" value="AROM/DEHYDROQUINATE SYNTHASE"/>
    <property type="match status" value="1"/>
</dbReference>
<evidence type="ECO:0000256" key="5">
    <source>
        <dbReference type="ARBA" id="ARBA00022679"/>
    </source>
</evidence>
<dbReference type="Proteomes" id="UP000245462">
    <property type="component" value="Unassembled WGS sequence"/>
</dbReference>
<reference evidence="10 11" key="1">
    <citation type="submission" date="2018-04" db="EMBL/GenBank/DDBJ databases">
        <title>Genomic Encyclopedia of Type Strains, Phase IV (KMG-IV): sequencing the most valuable type-strain genomes for metagenomic binning, comparative biology and taxonomic classification.</title>
        <authorList>
            <person name="Goeker M."/>
        </authorList>
    </citation>
    <scope>NUCLEOTIDE SEQUENCE [LARGE SCALE GENOMIC DNA]</scope>
    <source>
        <strain evidence="10 11">DSM 28520</strain>
    </source>
</reference>
<dbReference type="AlphaFoldDB" id="A0A2U1FSG8"/>
<dbReference type="EMBL" id="QEKY01000001">
    <property type="protein sequence ID" value="PVZ15127.1"/>
    <property type="molecule type" value="Genomic_DNA"/>
</dbReference>
<evidence type="ECO:0000313" key="10">
    <source>
        <dbReference type="EMBL" id="PVZ15127.1"/>
    </source>
</evidence>
<dbReference type="OrthoDB" id="9809920at2"/>
<dbReference type="RefSeq" id="WP_116678316.1">
    <property type="nucleotide sequence ID" value="NZ_JBGYVJ010000239.1"/>
</dbReference>
<dbReference type="SUPFAM" id="SSF55205">
    <property type="entry name" value="EPT/RTPC-like"/>
    <property type="match status" value="1"/>
</dbReference>
<dbReference type="GO" id="GO:0008652">
    <property type="term" value="P:amino acid biosynthetic process"/>
    <property type="evidence" value="ECO:0007669"/>
    <property type="project" value="UniProtKB-KW"/>
</dbReference>
<dbReference type="UniPathway" id="UPA00053">
    <property type="reaction ID" value="UER00089"/>
</dbReference>
<evidence type="ECO:0000313" key="11">
    <source>
        <dbReference type="Proteomes" id="UP000245462"/>
    </source>
</evidence>
<dbReference type="InterPro" id="IPR001986">
    <property type="entry name" value="Enolpyruvate_Tfrase_dom"/>
</dbReference>
<evidence type="ECO:0000256" key="7">
    <source>
        <dbReference type="ARBA" id="ARBA00030046"/>
    </source>
</evidence>
<gene>
    <name evidence="10" type="ORF">C7382_10156</name>
</gene>
<evidence type="ECO:0000256" key="6">
    <source>
        <dbReference type="ARBA" id="ARBA00023141"/>
    </source>
</evidence>
<evidence type="ECO:0000256" key="4">
    <source>
        <dbReference type="ARBA" id="ARBA00022605"/>
    </source>
</evidence>
<protein>
    <recommendedName>
        <fullName evidence="3">3-phosphoshikimate 1-carboxyvinyltransferase</fullName>
        <ecNumber evidence="3">2.5.1.19</ecNumber>
    </recommendedName>
    <alternativeName>
        <fullName evidence="7">5-enolpyruvylshikimate-3-phosphate synthase</fullName>
    </alternativeName>
</protein>
<dbReference type="GO" id="GO:0009423">
    <property type="term" value="P:chorismate biosynthetic process"/>
    <property type="evidence" value="ECO:0007669"/>
    <property type="project" value="UniProtKB-UniPathway"/>
</dbReference>
<feature type="domain" description="Enolpyruvate transferase" evidence="9">
    <location>
        <begin position="65"/>
        <end position="406"/>
    </location>
</feature>
<keyword evidence="5 10" id="KW-0808">Transferase</keyword>
<accession>A0A2U1FSG8</accession>
<comment type="caution">
    <text evidence="10">The sequence shown here is derived from an EMBL/GenBank/DDBJ whole genome shotgun (WGS) entry which is preliminary data.</text>
</comment>
<keyword evidence="6" id="KW-0057">Aromatic amino acid biosynthesis</keyword>
<sequence length="419" mass="45071">MKSLHCTFNPIGMAPEVSLTLPSSKSEWIRLLLLRAMSGEALAPLSGNAPTDVQVVHRALTSGLAGRIDVQDAGTAMRFLTAYAARFATSPVLLQGTERMHARPIGPLVEALRSLGADLSYEGAEGFPPLSVRPAAMREGKIRIDAGMSSQFVSALLLIAPTLPDGLHIELTSREVSAPYTEMTCRLLTAYGIDLRREGSTIVVRPGTLAPPDNLSATADWSSASYIYNMVSAGAIKGKVRLDGLVLPPDSMQADSRAAELFGRLGVLTIPTERGIALCYRHERQAEDFGSANMRDCPDLVPALTVCCLLKGVPFRLTGIGHLRLKESDRLEAICTEAGRLGYAVHADGDALYWDGERHKAEENPVIRVYKDHRLAMAFAAAAMTTTSGIVLEDASVVGKSFPDFLGATELLGLKWEEV</sequence>
<dbReference type="EC" id="2.5.1.19" evidence="3"/>